<feature type="domain" description="CUB" evidence="4">
    <location>
        <begin position="320"/>
        <end position="432"/>
    </location>
</feature>
<dbReference type="PROSITE" id="PS01180">
    <property type="entry name" value="CUB"/>
    <property type="match status" value="1"/>
</dbReference>
<protein>
    <recommendedName>
        <fullName evidence="4">CUB domain-containing protein</fullName>
    </recommendedName>
</protein>
<name>A0ABN8QLI6_9CNID</name>
<keyword evidence="6" id="KW-1185">Reference proteome</keyword>
<feature type="signal peptide" evidence="3">
    <location>
        <begin position="1"/>
        <end position="24"/>
    </location>
</feature>
<evidence type="ECO:0000259" key="4">
    <source>
        <dbReference type="PROSITE" id="PS01180"/>
    </source>
</evidence>
<sequence length="487" mass="54405">IHFRFVSHLLALLGSIHWPAGSYGIPKAASGCPGANGFQWLIGRRYQDTEDSNPNNHKSPQFHLDATVDSKRGIIRSFCMKTDTSTDMTRGSWPPGKYCIYKKGGSCPISLTSGYIKWDDEDNNNKNNQTGTLPDGVYDRNTKIEFCCRTDGDKNNPISLPTLKPFFLLAYDSAECQQVRWAVVSPSYNSKCQLVSILEERFLDYITAKSSLDSVNLVPRVFFYSASGARGADPGKEVEIMFAFAVSYFTQRNLSPLFSMVCFLRDFISITERHLSFQSQHLSCRRKFTIWTNTSSFETCLFELALLTFTPRVCDFFPGCNETLTGLNGTFHSPNYPNKYPNGQYCSWTITVSPAQQIHLTFTDFSLQNENNTDVLYVYDGKNVTGKVLGVFSGGHRPPKRGIYSSSNNMFLIFKSDMNISFTGFSALYNATNCLSYSCVTVANQTTQTTKVTRSGNSGHLATPYSFPVTTLSTSTRSAVISSMKRS</sequence>
<evidence type="ECO:0000256" key="3">
    <source>
        <dbReference type="SAM" id="SignalP"/>
    </source>
</evidence>
<dbReference type="PANTHER" id="PTHR19324">
    <property type="entry name" value="PERFORIN-LIKE PROTEIN 1"/>
    <property type="match status" value="1"/>
</dbReference>
<feature type="non-terminal residue" evidence="5">
    <location>
        <position position="487"/>
    </location>
</feature>
<dbReference type="CDD" id="cd00041">
    <property type="entry name" value="CUB"/>
    <property type="match status" value="1"/>
</dbReference>
<keyword evidence="1" id="KW-1015">Disulfide bond</keyword>
<dbReference type="InterPro" id="IPR000859">
    <property type="entry name" value="CUB_dom"/>
</dbReference>
<proteinExistence type="predicted"/>
<organism evidence="5 6">
    <name type="scientific">Porites evermanni</name>
    <dbReference type="NCBI Taxonomy" id="104178"/>
    <lineage>
        <taxon>Eukaryota</taxon>
        <taxon>Metazoa</taxon>
        <taxon>Cnidaria</taxon>
        <taxon>Anthozoa</taxon>
        <taxon>Hexacorallia</taxon>
        <taxon>Scleractinia</taxon>
        <taxon>Fungiina</taxon>
        <taxon>Poritidae</taxon>
        <taxon>Porites</taxon>
    </lineage>
</organism>
<dbReference type="Proteomes" id="UP001159427">
    <property type="component" value="Unassembled WGS sequence"/>
</dbReference>
<feature type="non-terminal residue" evidence="5">
    <location>
        <position position="1"/>
    </location>
</feature>
<evidence type="ECO:0000313" key="6">
    <source>
        <dbReference type="Proteomes" id="UP001159427"/>
    </source>
</evidence>
<dbReference type="PANTHER" id="PTHR19324:SF33">
    <property type="entry name" value="MUCIN-5AC"/>
    <property type="match status" value="1"/>
</dbReference>
<dbReference type="Pfam" id="PF00431">
    <property type="entry name" value="CUB"/>
    <property type="match status" value="1"/>
</dbReference>
<comment type="caution">
    <text evidence="5">The sequence shown here is derived from an EMBL/GenBank/DDBJ whole genome shotgun (WGS) entry which is preliminary data.</text>
</comment>
<reference evidence="5 6" key="1">
    <citation type="submission" date="2022-05" db="EMBL/GenBank/DDBJ databases">
        <authorList>
            <consortium name="Genoscope - CEA"/>
            <person name="William W."/>
        </authorList>
    </citation>
    <scope>NUCLEOTIDE SEQUENCE [LARGE SCALE GENOMIC DNA]</scope>
</reference>
<evidence type="ECO:0000313" key="5">
    <source>
        <dbReference type="EMBL" id="CAH3166655.1"/>
    </source>
</evidence>
<comment type="caution">
    <text evidence="2">Lacks conserved residue(s) required for the propagation of feature annotation.</text>
</comment>
<dbReference type="Pfam" id="PF16977">
    <property type="entry name" value="ApeC"/>
    <property type="match status" value="1"/>
</dbReference>
<dbReference type="InterPro" id="IPR031569">
    <property type="entry name" value="ApeC"/>
</dbReference>
<dbReference type="SUPFAM" id="SSF49854">
    <property type="entry name" value="Spermadhesin, CUB domain"/>
    <property type="match status" value="1"/>
</dbReference>
<dbReference type="Gene3D" id="2.60.120.290">
    <property type="entry name" value="Spermadhesin, CUB domain"/>
    <property type="match status" value="1"/>
</dbReference>
<dbReference type="SMART" id="SM00042">
    <property type="entry name" value="CUB"/>
    <property type="match status" value="1"/>
</dbReference>
<evidence type="ECO:0000256" key="2">
    <source>
        <dbReference type="PROSITE-ProRule" id="PRU00059"/>
    </source>
</evidence>
<dbReference type="EMBL" id="CALNXI010001369">
    <property type="protein sequence ID" value="CAH3166655.1"/>
    <property type="molecule type" value="Genomic_DNA"/>
</dbReference>
<accession>A0ABN8QLI6</accession>
<gene>
    <name evidence="5" type="ORF">PEVE_00005760</name>
</gene>
<keyword evidence="3" id="KW-0732">Signal</keyword>
<evidence type="ECO:0000256" key="1">
    <source>
        <dbReference type="ARBA" id="ARBA00023157"/>
    </source>
</evidence>
<feature type="chain" id="PRO_5047277828" description="CUB domain-containing protein" evidence="3">
    <location>
        <begin position="25"/>
        <end position="487"/>
    </location>
</feature>
<dbReference type="InterPro" id="IPR035914">
    <property type="entry name" value="Sperma_CUB_dom_sf"/>
</dbReference>